<evidence type="ECO:0000256" key="2">
    <source>
        <dbReference type="ARBA" id="ARBA00023002"/>
    </source>
</evidence>
<dbReference type="InterPro" id="IPR013154">
    <property type="entry name" value="ADH-like_N"/>
</dbReference>
<feature type="domain" description="Enoyl reductase (ER)" evidence="3">
    <location>
        <begin position="11"/>
        <end position="322"/>
    </location>
</feature>
<organism evidence="4 5">
    <name type="scientific">Achromobacter denitrificans</name>
    <name type="common">Alcaligenes denitrificans</name>
    <dbReference type="NCBI Taxonomy" id="32002"/>
    <lineage>
        <taxon>Bacteria</taxon>
        <taxon>Pseudomonadati</taxon>
        <taxon>Pseudomonadota</taxon>
        <taxon>Betaproteobacteria</taxon>
        <taxon>Burkholderiales</taxon>
        <taxon>Alcaligenaceae</taxon>
        <taxon>Achromobacter</taxon>
    </lineage>
</organism>
<dbReference type="CDD" id="cd05286">
    <property type="entry name" value="QOR2"/>
    <property type="match status" value="1"/>
</dbReference>
<evidence type="ECO:0000259" key="3">
    <source>
        <dbReference type="SMART" id="SM00829"/>
    </source>
</evidence>
<dbReference type="InterPro" id="IPR002364">
    <property type="entry name" value="Quin_OxRdtase/zeta-crystal_CS"/>
</dbReference>
<reference evidence="4 5" key="1">
    <citation type="submission" date="2024-05" db="EMBL/GenBank/DDBJ databases">
        <title>Achromobacter denitrificans. BP1, complete genome.</title>
        <authorList>
            <person name="Zhang B."/>
        </authorList>
    </citation>
    <scope>NUCLEOTIDE SEQUENCE [LARGE SCALE GENOMIC DNA]</scope>
    <source>
        <strain evidence="4 5">BP1</strain>
    </source>
</reference>
<dbReference type="InterPro" id="IPR047618">
    <property type="entry name" value="QOR-like"/>
</dbReference>
<dbReference type="Pfam" id="PF08240">
    <property type="entry name" value="ADH_N"/>
    <property type="match status" value="1"/>
</dbReference>
<dbReference type="Proteomes" id="UP001446337">
    <property type="component" value="Chromosome"/>
</dbReference>
<evidence type="ECO:0000313" key="4">
    <source>
        <dbReference type="EMBL" id="XAN16368.1"/>
    </source>
</evidence>
<dbReference type="SUPFAM" id="SSF50129">
    <property type="entry name" value="GroES-like"/>
    <property type="match status" value="1"/>
</dbReference>
<dbReference type="Pfam" id="PF00107">
    <property type="entry name" value="ADH_zinc_N"/>
    <property type="match status" value="1"/>
</dbReference>
<dbReference type="InterPro" id="IPR013149">
    <property type="entry name" value="ADH-like_C"/>
</dbReference>
<gene>
    <name evidence="4" type="ORF">AAIK43_34235</name>
</gene>
<proteinExistence type="predicted"/>
<name>A0ABZ3G2W4_ACHDE</name>
<dbReference type="InterPro" id="IPR011032">
    <property type="entry name" value="GroES-like_sf"/>
</dbReference>
<dbReference type="PROSITE" id="PS01162">
    <property type="entry name" value="QOR_ZETA_CRYSTAL"/>
    <property type="match status" value="1"/>
</dbReference>
<dbReference type="SMART" id="SM00829">
    <property type="entry name" value="PKS_ER"/>
    <property type="match status" value="1"/>
</dbReference>
<dbReference type="Gene3D" id="3.40.50.720">
    <property type="entry name" value="NAD(P)-binding Rossmann-like Domain"/>
    <property type="match status" value="1"/>
</dbReference>
<dbReference type="InterPro" id="IPR020843">
    <property type="entry name" value="ER"/>
</dbReference>
<dbReference type="RefSeq" id="WP_343498916.1">
    <property type="nucleotide sequence ID" value="NZ_CP154792.1"/>
</dbReference>
<keyword evidence="2" id="KW-0560">Oxidoreductase</keyword>
<dbReference type="PANTHER" id="PTHR48106">
    <property type="entry name" value="QUINONE OXIDOREDUCTASE PIG3-RELATED"/>
    <property type="match status" value="1"/>
</dbReference>
<accession>A0ABZ3G2W4</accession>
<dbReference type="Gene3D" id="3.90.180.10">
    <property type="entry name" value="Medium-chain alcohol dehydrogenases, catalytic domain"/>
    <property type="match status" value="1"/>
</dbReference>
<dbReference type="EMBL" id="CP154792">
    <property type="protein sequence ID" value="XAN16368.1"/>
    <property type="molecule type" value="Genomic_DNA"/>
</dbReference>
<evidence type="ECO:0000256" key="1">
    <source>
        <dbReference type="ARBA" id="ARBA00022857"/>
    </source>
</evidence>
<sequence length="327" mass="34889">MTSAIVMHATGGPDVLQWEPVEVAGMQAHEVLLRHTAVGVNYHDAYVRSGLYKTLALPGIPGIEAAGVVEAVGKDVQDFKAGDRVAYVTRQYGAYAERRVIAADLLVPLPDAVTDIAAASSLLKALTAQMLVQRVYAVSEGDWVLVHAAAGGVGTLLCQWARHLGAKVIGTVGSAEKVPLAFAAGCHSVVRYREEDFVARVREITGGEGVQVAYDAVGKDTFFGSMECLAPFGHLANYGQASGAVPAFEVSMLFPKSNSLSRPSVFQHVRTPQLLRDAARRYFAACQEGALDIPEGQSLALRDAAKAHALLEDRSRLRPLVLRVDAS</sequence>
<keyword evidence="5" id="KW-1185">Reference proteome</keyword>
<evidence type="ECO:0000313" key="5">
    <source>
        <dbReference type="Proteomes" id="UP001446337"/>
    </source>
</evidence>
<dbReference type="PANTHER" id="PTHR48106:SF13">
    <property type="entry name" value="QUINONE OXIDOREDUCTASE-RELATED"/>
    <property type="match status" value="1"/>
</dbReference>
<dbReference type="InterPro" id="IPR036291">
    <property type="entry name" value="NAD(P)-bd_dom_sf"/>
</dbReference>
<dbReference type="SUPFAM" id="SSF51735">
    <property type="entry name" value="NAD(P)-binding Rossmann-fold domains"/>
    <property type="match status" value="1"/>
</dbReference>
<protein>
    <submittedName>
        <fullName evidence="4">Quinone oxidoreductase</fullName>
    </submittedName>
</protein>
<keyword evidence="1" id="KW-0521">NADP</keyword>